<dbReference type="AlphaFoldDB" id="A0A917WJ87"/>
<proteinExistence type="predicted"/>
<dbReference type="Proteomes" id="UP000642070">
    <property type="component" value="Unassembled WGS sequence"/>
</dbReference>
<protein>
    <submittedName>
        <fullName evidence="1">Uncharacterized protein</fullName>
    </submittedName>
</protein>
<reference evidence="1" key="1">
    <citation type="journal article" date="2014" name="Int. J. Syst. Evol. Microbiol.">
        <title>Complete genome sequence of Corynebacterium casei LMG S-19264T (=DSM 44701T), isolated from a smear-ripened cheese.</title>
        <authorList>
            <consortium name="US DOE Joint Genome Institute (JGI-PGF)"/>
            <person name="Walter F."/>
            <person name="Albersmeier A."/>
            <person name="Kalinowski J."/>
            <person name="Ruckert C."/>
        </authorList>
    </citation>
    <scope>NUCLEOTIDE SEQUENCE</scope>
    <source>
        <strain evidence="1">JCM 19831</strain>
    </source>
</reference>
<sequence>MSVDDWHYLPTRTRAGALQRGLGRGAFRARFDPAAPDLVYACVRRDHRWFAPFDERGIYLARLVRDLALPVGPLVAELYSAADDVDHVLGVLTALGRSGSDEVIESLRRYIGIGPHWIDVLQSIARDWPANWWDDLLPVAADRLRMTGVPDSFLPAALPWRDWTGRLPLPEAPVTVTLPHDACEPAGPDAVPAARGWVREPDSERYWRGLTILADHGDESDAPALLDGLGWLDRRPDDLCGYDRLLAGLVRIGGSAASAALPNIRRLWFSPHSYERTSYLQARLALEPAECDGALAEGLWDCETGVRLLSVRHVTADARTRRRLEYLRDDPIEEPEVRAAAAERLLLEDAAAA</sequence>
<name>A0A917WJ87_9ACTN</name>
<comment type="caution">
    <text evidence="1">The sequence shown here is derived from an EMBL/GenBank/DDBJ whole genome shotgun (WGS) entry which is preliminary data.</text>
</comment>
<organism evidence="1 2">
    <name type="scientific">Dactylosporangium sucinum</name>
    <dbReference type="NCBI Taxonomy" id="1424081"/>
    <lineage>
        <taxon>Bacteria</taxon>
        <taxon>Bacillati</taxon>
        <taxon>Actinomycetota</taxon>
        <taxon>Actinomycetes</taxon>
        <taxon>Micromonosporales</taxon>
        <taxon>Micromonosporaceae</taxon>
        <taxon>Dactylosporangium</taxon>
    </lineage>
</organism>
<gene>
    <name evidence="1" type="ORF">GCM10007977_007830</name>
</gene>
<accession>A0A917WJ87</accession>
<reference evidence="1" key="2">
    <citation type="submission" date="2020-09" db="EMBL/GenBank/DDBJ databases">
        <authorList>
            <person name="Sun Q."/>
            <person name="Ohkuma M."/>
        </authorList>
    </citation>
    <scope>NUCLEOTIDE SEQUENCE</scope>
    <source>
        <strain evidence="1">JCM 19831</strain>
    </source>
</reference>
<evidence type="ECO:0000313" key="2">
    <source>
        <dbReference type="Proteomes" id="UP000642070"/>
    </source>
</evidence>
<dbReference type="RefSeq" id="WP_190248277.1">
    <property type="nucleotide sequence ID" value="NZ_BMPI01000003.1"/>
</dbReference>
<dbReference type="EMBL" id="BMPI01000003">
    <property type="protein sequence ID" value="GGM09144.1"/>
    <property type="molecule type" value="Genomic_DNA"/>
</dbReference>
<keyword evidence="2" id="KW-1185">Reference proteome</keyword>
<evidence type="ECO:0000313" key="1">
    <source>
        <dbReference type="EMBL" id="GGM09144.1"/>
    </source>
</evidence>